<comment type="caution">
    <text evidence="2">The sequence shown here is derived from an EMBL/GenBank/DDBJ whole genome shotgun (WGS) entry which is preliminary data.</text>
</comment>
<keyword evidence="3" id="KW-1185">Reference proteome</keyword>
<evidence type="ECO:0000313" key="2">
    <source>
        <dbReference type="EMBL" id="KAF1689274.1"/>
    </source>
</evidence>
<accession>A0A921TFR0</accession>
<dbReference type="EMBL" id="PDWK01000024">
    <property type="protein sequence ID" value="KAF1689274.1"/>
    <property type="molecule type" value="Genomic_DNA"/>
</dbReference>
<dbReference type="Pfam" id="PF05732">
    <property type="entry name" value="RepL"/>
    <property type="match status" value="1"/>
</dbReference>
<dbReference type="GO" id="GO:0006276">
    <property type="term" value="P:plasmid maintenance"/>
    <property type="evidence" value="ECO:0007669"/>
    <property type="project" value="InterPro"/>
</dbReference>
<name>A0A921TFR0_9GAMM</name>
<reference evidence="2" key="1">
    <citation type="submission" date="2017-10" db="EMBL/GenBank/DDBJ databases">
        <title>Whole genome sequencing of members of genus Pseudoxanthomonas.</title>
        <authorList>
            <person name="Kumar S."/>
            <person name="Bansal K."/>
            <person name="Kaur A."/>
            <person name="Patil P."/>
            <person name="Sharma S."/>
            <person name="Patil P.B."/>
        </authorList>
    </citation>
    <scope>NUCLEOTIDE SEQUENCE</scope>
    <source>
        <strain evidence="2">DSM 22914</strain>
    </source>
</reference>
<dbReference type="InterPro" id="IPR008813">
    <property type="entry name" value="Plasmid_replication_RepL"/>
</dbReference>
<proteinExistence type="predicted"/>
<evidence type="ECO:0000313" key="3">
    <source>
        <dbReference type="Proteomes" id="UP000717981"/>
    </source>
</evidence>
<dbReference type="Gene3D" id="1.10.10.10">
    <property type="entry name" value="Winged helix-like DNA-binding domain superfamily/Winged helix DNA-binding domain"/>
    <property type="match status" value="1"/>
</dbReference>
<sequence>MTLQNRTETVPASEIPYEIDAEAGLTEAAKQALLEAAAAGATLEKTAYYRERGPVSFEDEAYFCLTFLDNFISFLDTGLSPQELKVAAYTLRQMEYGNLVCLSQTSIANDLGLHRQAVNRHFRTLTAKGFFVKKNGHTFVNSTLFAKGLTTRMTPERVANIKDAHDTRGGKFKPTLKARTK</sequence>
<dbReference type="OrthoDB" id="6427650at2"/>
<organism evidence="2 3">
    <name type="scientific">Pseudoxanthomonas taiwanensis</name>
    <dbReference type="NCBI Taxonomy" id="176598"/>
    <lineage>
        <taxon>Bacteria</taxon>
        <taxon>Pseudomonadati</taxon>
        <taxon>Pseudomonadota</taxon>
        <taxon>Gammaproteobacteria</taxon>
        <taxon>Lysobacterales</taxon>
        <taxon>Lysobacteraceae</taxon>
        <taxon>Pseudoxanthomonas</taxon>
    </lineage>
</organism>
<protein>
    <recommendedName>
        <fullName evidence="1">Plasmid replication protein RepL domain-containing protein</fullName>
    </recommendedName>
</protein>
<gene>
    <name evidence="2" type="ORF">CR938_06580</name>
</gene>
<evidence type="ECO:0000259" key="1">
    <source>
        <dbReference type="Pfam" id="PF05732"/>
    </source>
</evidence>
<dbReference type="InterPro" id="IPR036388">
    <property type="entry name" value="WH-like_DNA-bd_sf"/>
</dbReference>
<dbReference type="SUPFAM" id="SSF46785">
    <property type="entry name" value="Winged helix' DNA-binding domain"/>
    <property type="match status" value="1"/>
</dbReference>
<dbReference type="GO" id="GO:0006260">
    <property type="term" value="P:DNA replication"/>
    <property type="evidence" value="ECO:0007669"/>
    <property type="project" value="InterPro"/>
</dbReference>
<dbReference type="RefSeq" id="WP_162124240.1">
    <property type="nucleotide sequence ID" value="NZ_PDWK01000024.1"/>
</dbReference>
<dbReference type="AlphaFoldDB" id="A0A921TFR0"/>
<feature type="domain" description="Plasmid replication protein RepL" evidence="1">
    <location>
        <begin position="60"/>
        <end position="150"/>
    </location>
</feature>
<dbReference type="InterPro" id="IPR036390">
    <property type="entry name" value="WH_DNA-bd_sf"/>
</dbReference>
<dbReference type="Proteomes" id="UP000717981">
    <property type="component" value="Unassembled WGS sequence"/>
</dbReference>